<sequence>MTVSIREDTMRKLIVTNLVSLDGFVAGPGGDPTPLPMGGFFDEYNHERQRSAEALVLGRTTYQMLRSYWPAIAEDPSRSPDVLANPASAPMHQDIARRNERLRKIVVSDTLTEQDTTPWTATTTIVARSAAREAVAALKAEGGGDVVVFGSRTVWNPLLTAGLVDEVHLMVGPVALGAGVPAFDAGTPPLRLLDTRRRDGSDNVVLCYEVPRGRPQ</sequence>
<dbReference type="InterPro" id="IPR050765">
    <property type="entry name" value="Riboflavin_Biosynth_HTPR"/>
</dbReference>
<evidence type="ECO:0000313" key="3">
    <source>
        <dbReference type="Proteomes" id="UP000741013"/>
    </source>
</evidence>
<dbReference type="PANTHER" id="PTHR38011:SF11">
    <property type="entry name" value="2,5-DIAMINO-6-RIBOSYLAMINO-4(3H)-PYRIMIDINONE 5'-PHOSPHATE REDUCTASE"/>
    <property type="match status" value="1"/>
</dbReference>
<dbReference type="SUPFAM" id="SSF53597">
    <property type="entry name" value="Dihydrofolate reductase-like"/>
    <property type="match status" value="1"/>
</dbReference>
<dbReference type="Proteomes" id="UP000741013">
    <property type="component" value="Unassembled WGS sequence"/>
</dbReference>
<dbReference type="EMBL" id="JAGGMS010000001">
    <property type="protein sequence ID" value="MBP2185417.1"/>
    <property type="molecule type" value="Genomic_DNA"/>
</dbReference>
<dbReference type="Gene3D" id="3.40.430.10">
    <property type="entry name" value="Dihydrofolate Reductase, subunit A"/>
    <property type="match status" value="1"/>
</dbReference>
<dbReference type="PANTHER" id="PTHR38011">
    <property type="entry name" value="DIHYDROFOLATE REDUCTASE FAMILY PROTEIN (AFU_ORTHOLOGUE AFUA_8G06820)"/>
    <property type="match status" value="1"/>
</dbReference>
<evidence type="ECO:0000259" key="1">
    <source>
        <dbReference type="Pfam" id="PF01872"/>
    </source>
</evidence>
<reference evidence="2 3" key="1">
    <citation type="submission" date="2021-03" db="EMBL/GenBank/DDBJ databases">
        <title>Sequencing the genomes of 1000 actinobacteria strains.</title>
        <authorList>
            <person name="Klenk H.-P."/>
        </authorList>
    </citation>
    <scope>NUCLEOTIDE SEQUENCE [LARGE SCALE GENOMIC DNA]</scope>
    <source>
        <strain evidence="2 3">DSM 45510</strain>
    </source>
</reference>
<dbReference type="RefSeq" id="WP_209668309.1">
    <property type="nucleotide sequence ID" value="NZ_JAGGMS010000001.1"/>
</dbReference>
<name>A0ABS4Q172_9PSEU</name>
<accession>A0ABS4Q172</accession>
<organism evidence="2 3">
    <name type="scientific">Amycolatopsis magusensis</name>
    <dbReference type="NCBI Taxonomy" id="882444"/>
    <lineage>
        <taxon>Bacteria</taxon>
        <taxon>Bacillati</taxon>
        <taxon>Actinomycetota</taxon>
        <taxon>Actinomycetes</taxon>
        <taxon>Pseudonocardiales</taxon>
        <taxon>Pseudonocardiaceae</taxon>
        <taxon>Amycolatopsis</taxon>
    </lineage>
</organism>
<dbReference type="Pfam" id="PF01872">
    <property type="entry name" value="RibD_C"/>
    <property type="match status" value="1"/>
</dbReference>
<comment type="caution">
    <text evidence="2">The sequence shown here is derived from an EMBL/GenBank/DDBJ whole genome shotgun (WGS) entry which is preliminary data.</text>
</comment>
<feature type="domain" description="Bacterial bifunctional deaminase-reductase C-terminal" evidence="1">
    <location>
        <begin position="11"/>
        <end position="196"/>
    </location>
</feature>
<proteinExistence type="predicted"/>
<dbReference type="InterPro" id="IPR002734">
    <property type="entry name" value="RibDG_C"/>
</dbReference>
<protein>
    <submittedName>
        <fullName evidence="2">Dihydrofolate reductase</fullName>
    </submittedName>
</protein>
<keyword evidence="3" id="KW-1185">Reference proteome</keyword>
<gene>
    <name evidence="2" type="ORF">JOM49_006943</name>
</gene>
<dbReference type="InterPro" id="IPR024072">
    <property type="entry name" value="DHFR-like_dom_sf"/>
</dbReference>
<evidence type="ECO:0000313" key="2">
    <source>
        <dbReference type="EMBL" id="MBP2185417.1"/>
    </source>
</evidence>